<keyword evidence="2" id="KW-1227">Viral tail protein</keyword>
<dbReference type="Proteomes" id="UP000319466">
    <property type="component" value="Segment"/>
</dbReference>
<protein>
    <submittedName>
        <fullName evidence="5">Putative tail fiber protein</fullName>
    </submittedName>
</protein>
<evidence type="ECO:0000256" key="3">
    <source>
        <dbReference type="ARBA" id="ARBA00022844"/>
    </source>
</evidence>
<keyword evidence="3" id="KW-0946">Virion</keyword>
<accession>A0A513ZZM5</accession>
<evidence type="ECO:0000259" key="4">
    <source>
        <dbReference type="PROSITE" id="PS51688"/>
    </source>
</evidence>
<evidence type="ECO:0000313" key="5">
    <source>
        <dbReference type="EMBL" id="QDH46479.1"/>
    </source>
</evidence>
<dbReference type="CDD" id="cd19958">
    <property type="entry name" value="pyocin_knob"/>
    <property type="match status" value="1"/>
</dbReference>
<dbReference type="InterPro" id="IPR030392">
    <property type="entry name" value="S74_ICA"/>
</dbReference>
<gene>
    <name evidence="5" type="ORF">LAh6_16</name>
</gene>
<organism evidence="5 6">
    <name type="scientific">Aeromonas phage LAh_6</name>
    <dbReference type="NCBI Taxonomy" id="2591030"/>
    <lineage>
        <taxon>Viruses</taxon>
        <taxon>Duplodnaviria</taxon>
        <taxon>Heunggongvirae</taxon>
        <taxon>Uroviricota</taxon>
        <taxon>Caudoviricetes</taxon>
        <taxon>Grimontviridae</taxon>
        <taxon>Lahexavirus</taxon>
        <taxon>Lahexavirus LAh6</taxon>
    </lineage>
</organism>
<dbReference type="InterPro" id="IPR012334">
    <property type="entry name" value="Pectin_lyas_fold"/>
</dbReference>
<evidence type="ECO:0000313" key="6">
    <source>
        <dbReference type="Proteomes" id="UP000319466"/>
    </source>
</evidence>
<proteinExistence type="predicted"/>
<dbReference type="EMBL" id="MK838112">
    <property type="protein sequence ID" value="QDH46479.1"/>
    <property type="molecule type" value="Genomic_DNA"/>
</dbReference>
<dbReference type="SUPFAM" id="SSF51126">
    <property type="entry name" value="Pectin lyase-like"/>
    <property type="match status" value="1"/>
</dbReference>
<dbReference type="Pfam" id="PF13884">
    <property type="entry name" value="Peptidase_S74"/>
    <property type="match status" value="1"/>
</dbReference>
<dbReference type="PROSITE" id="PS51688">
    <property type="entry name" value="ICA"/>
    <property type="match status" value="1"/>
</dbReference>
<reference evidence="5 6" key="1">
    <citation type="submission" date="2019-04" db="EMBL/GenBank/DDBJ databases">
        <title>Novel bacteriophages capable of disrupting biofilms from clinical strains of Aeromonas hydrophila with intrinsic antibiotic resistance.</title>
        <authorList>
            <person name="Kabwe M."/>
            <person name="Brown T.L."/>
            <person name="Speirs L."/>
            <person name="Ku H."/>
            <person name="Leach M."/>
            <person name="Chan H.T."/>
            <person name="Petrovski S."/>
            <person name="Lock P."/>
            <person name="Tucci J."/>
        </authorList>
    </citation>
    <scope>NUCLEOTIDE SEQUENCE [LARGE SCALE GENOMIC DNA]</scope>
</reference>
<name>A0A513ZZM5_9CAUD</name>
<dbReference type="GO" id="GO:0019058">
    <property type="term" value="P:viral life cycle"/>
    <property type="evidence" value="ECO:0007669"/>
    <property type="project" value="UniProtKB-ARBA"/>
</dbReference>
<dbReference type="GO" id="GO:0051701">
    <property type="term" value="P:biological process involved in interaction with host"/>
    <property type="evidence" value="ECO:0007669"/>
    <property type="project" value="UniProtKB-ARBA"/>
</dbReference>
<feature type="domain" description="Peptidase S74" evidence="4">
    <location>
        <begin position="1066"/>
        <end position="1162"/>
    </location>
</feature>
<keyword evidence="6" id="KW-1185">Reference proteome</keyword>
<evidence type="ECO:0000256" key="2">
    <source>
        <dbReference type="ARBA" id="ARBA00022732"/>
    </source>
</evidence>
<evidence type="ECO:0000256" key="1">
    <source>
        <dbReference type="ARBA" id="ARBA00004328"/>
    </source>
</evidence>
<sequence>MSVGLYGDGVSESQENINVTQYGWTNEDVAGITLIQDYLNQIQTLFEQVVILEASAQEMMLELDQIKQMTLEVRVMYADFIEKYPKIQEALDEMDATLILMQGLVQQVEDDKTHVDLVKSQIDTIKASIDASVIIVNQAVADVNAKASEVTTMRDQTNAYYLATKDIADELAKGQVYRGTWNPNSGTWPDPHGTNSVWDVVLNEGQSEYIWSGIKWLWGDRLLYLKDTSQFQQVESGVGVLTVNGKAGFVTLTPDDVGAVPVTRTVNGKALSSNITLTNTDVGAAPTGFGLGGTMNSTLLSGASCNIATETGWYNVFSGTTDTPFATGPSGSALSVMKWGSSSIHQVFYTYTADRVFTRRMYSGVWQPWIEIYSTAKKPTATDILSSNGKTLQYLTDKVNQVYDVKDFGAVGDGTTDDTAAVQSALDSIPSGSVLSFTKGTYKLNIVNVTKPVKLIGHAKIIVRSFRIKTSNFISELTGEIVAPDYNSTCRAFQCMAHLDSADYENIQILGANFSGYFYSTDIRGRDYSATASDPTNRIVKNVLIQGCTSKAPVGQNAGHFQHTGLTNVKCIGNSTYGGQNATSYNFINGNGDILVVGNYDENNSYGSLEIENNVISSGVVSGNMFGHDLWIDDTSNIHVVGNNTKRVIRITSQHNDVQNVSVVANRCAAVSVTTFGVSPVGVSRNITVNGNHIYNDLNSHCVFADNTVYSISVEGNQLYIAPGGTGNVVGLVRHANADHKVINNFCNSGKLLFSSTGGSVIEYGNIGVGSGSTAGSGTMYANYGNLVYHQGFKPTPNEIGTLTATEINSALSAKLNLSGGTMTGPITSQTSKSSIVVNGQASISYQDASQTVFHTLAFGNSFAIARNINGDTNIWTITGNGLTQQNGPAYTRTGLISQSLDSTKWISMESPDGMDPYIGSRGIGEANTSVAMRFGNQITIEKSTVFNNFPISAYNVNRAWNSYGVANFSAREVSGSAGILRASISYPFKITGSYAVDCYLGTYSESTIASDLYHVLGFTDGGNYNPVWRFGTSGTLKYYSNAVSGTIGNINSGSPMTAPSFTPTSDSRIKSDFVKIENCLEVIKNFTPYNYQKKGLEGREDGLVAQDVQRTLPDSVKVVSTDESLYGFTDVLGVNYSSVTAVNSGAINELHDLVKQLQEEIKVLKDVINSK</sequence>
<dbReference type="InterPro" id="IPR011050">
    <property type="entry name" value="Pectin_lyase_fold/virulence"/>
</dbReference>
<dbReference type="Gene3D" id="2.160.20.10">
    <property type="entry name" value="Single-stranded right-handed beta-helix, Pectin lyase-like"/>
    <property type="match status" value="1"/>
</dbReference>
<dbReference type="GO" id="GO:0098015">
    <property type="term" value="C:virus tail"/>
    <property type="evidence" value="ECO:0007669"/>
    <property type="project" value="UniProtKB-KW"/>
</dbReference>
<comment type="subcellular location">
    <subcellularLocation>
        <location evidence="1">Virion</location>
    </subcellularLocation>
</comment>